<name>A0A545SRS8_9GAMM</name>
<evidence type="ECO:0000313" key="4">
    <source>
        <dbReference type="Proteomes" id="UP000319732"/>
    </source>
</evidence>
<comment type="caution">
    <text evidence="3">The sequence shown here is derived from an EMBL/GenBank/DDBJ whole genome shotgun (WGS) entry which is preliminary data.</text>
</comment>
<protein>
    <submittedName>
        <fullName evidence="3">DUF4892 domain-containing protein</fullName>
    </submittedName>
</protein>
<dbReference type="AlphaFoldDB" id="A0A545SRS8"/>
<dbReference type="Pfam" id="PF00691">
    <property type="entry name" value="OmpA"/>
    <property type="match status" value="1"/>
</dbReference>
<feature type="signal peptide" evidence="1">
    <location>
        <begin position="1"/>
        <end position="25"/>
    </location>
</feature>
<dbReference type="InterPro" id="IPR036737">
    <property type="entry name" value="OmpA-like_sf"/>
</dbReference>
<keyword evidence="1" id="KW-0732">Signal</keyword>
<evidence type="ECO:0000259" key="2">
    <source>
        <dbReference type="Pfam" id="PF00691"/>
    </source>
</evidence>
<evidence type="ECO:0000313" key="3">
    <source>
        <dbReference type="EMBL" id="TQV67678.1"/>
    </source>
</evidence>
<dbReference type="OrthoDB" id="5741786at2"/>
<organism evidence="3 4">
    <name type="scientific">Exilibacterium tricleocarpae</name>
    <dbReference type="NCBI Taxonomy" id="2591008"/>
    <lineage>
        <taxon>Bacteria</taxon>
        <taxon>Pseudomonadati</taxon>
        <taxon>Pseudomonadota</taxon>
        <taxon>Gammaproteobacteria</taxon>
        <taxon>Cellvibrionales</taxon>
        <taxon>Cellvibrionaceae</taxon>
        <taxon>Exilibacterium</taxon>
    </lineage>
</organism>
<dbReference type="RefSeq" id="WP_142929734.1">
    <property type="nucleotide sequence ID" value="NZ_ML660110.1"/>
</dbReference>
<evidence type="ECO:0000256" key="1">
    <source>
        <dbReference type="SAM" id="SignalP"/>
    </source>
</evidence>
<proteinExistence type="predicted"/>
<dbReference type="Pfam" id="PF16234">
    <property type="entry name" value="DUF4892"/>
    <property type="match status" value="1"/>
</dbReference>
<reference evidence="3 4" key="1">
    <citation type="submission" date="2019-06" db="EMBL/GenBank/DDBJ databases">
        <title>Whole genome sequence for Cellvibrionaceae sp. R142.</title>
        <authorList>
            <person name="Wang G."/>
        </authorList>
    </citation>
    <scope>NUCLEOTIDE SEQUENCE [LARGE SCALE GENOMIC DNA]</scope>
    <source>
        <strain evidence="3 4">R142</strain>
    </source>
</reference>
<dbReference type="Proteomes" id="UP000319732">
    <property type="component" value="Unassembled WGS sequence"/>
</dbReference>
<feature type="domain" description="OmpA-like" evidence="2">
    <location>
        <begin position="207"/>
        <end position="287"/>
    </location>
</feature>
<gene>
    <name evidence="3" type="ORF">FKG94_25245</name>
</gene>
<sequence>MTSKNLFRLCVAVMLAGCLSAGVQAATTLSLTGFPNARTVFDTDTGTDDYRLALGAMEKVNNIWRPEQEQRVGGQLHRETVEAPSGFSADEVYQHFLTQLEAMDARELFSCQGRRCGSSNSWANNHFGIKQLYGLDQHQYYGAFEIVGADRQLYFVALYTVRRGNKRIYGHVEVLHSRTGIEGLIAARPEVIGQQLLQRGFYVLPGFRVGQGGLQQEEQHLQALTAALRKQRLLRVAVVGHDYGDGGEQSRQETALGYARYVRELLIQGGIDEARLEIYGLGSLAPDRRAARNLRVEIVRLDG</sequence>
<dbReference type="InterPro" id="IPR032608">
    <property type="entry name" value="DUF4892"/>
</dbReference>
<dbReference type="InterPro" id="IPR006665">
    <property type="entry name" value="OmpA-like"/>
</dbReference>
<accession>A0A545SRS8</accession>
<dbReference type="EMBL" id="VHSG01000034">
    <property type="protein sequence ID" value="TQV67678.1"/>
    <property type="molecule type" value="Genomic_DNA"/>
</dbReference>
<keyword evidence="4" id="KW-1185">Reference proteome</keyword>
<dbReference type="SUPFAM" id="SSF103088">
    <property type="entry name" value="OmpA-like"/>
    <property type="match status" value="1"/>
</dbReference>
<dbReference type="Gene3D" id="3.30.1330.60">
    <property type="entry name" value="OmpA-like domain"/>
    <property type="match status" value="1"/>
</dbReference>
<feature type="chain" id="PRO_5021918676" evidence="1">
    <location>
        <begin position="26"/>
        <end position="303"/>
    </location>
</feature>